<accession>A0A0N0BMV8</accession>
<protein>
    <submittedName>
        <fullName evidence="1">Uncharacterized protein</fullName>
    </submittedName>
</protein>
<dbReference type="STRING" id="1705562.AMS69_17995"/>
<evidence type="ECO:0000313" key="2">
    <source>
        <dbReference type="Proteomes" id="UP000037729"/>
    </source>
</evidence>
<reference evidence="1 2" key="1">
    <citation type="submission" date="2015-08" db="EMBL/GenBank/DDBJ databases">
        <title>Genomes of Isolates from Cabo Rojo, PR.</title>
        <authorList>
            <person name="Sanchez-Nieves R.L."/>
            <person name="Montalvo-Rodriguez R."/>
        </authorList>
    </citation>
    <scope>NUCLEOTIDE SEQUENCE [LARGE SCALE GENOMIC DNA]</scope>
    <source>
        <strain evidence="1 2">SL3</strain>
    </source>
</reference>
<dbReference type="EMBL" id="LIUF01000008">
    <property type="protein sequence ID" value="KOX91613.1"/>
    <property type="molecule type" value="Genomic_DNA"/>
</dbReference>
<proteinExistence type="predicted"/>
<dbReference type="PATRIC" id="fig|1705562.3.peg.2085"/>
<keyword evidence="2" id="KW-1185">Reference proteome</keyword>
<dbReference type="AlphaFoldDB" id="A0A0N0BMV8"/>
<comment type="caution">
    <text evidence="1">The sequence shown here is derived from an EMBL/GenBank/DDBJ whole genome shotgun (WGS) entry which is preliminary data.</text>
</comment>
<dbReference type="RefSeq" id="WP_053969423.1">
    <property type="nucleotide sequence ID" value="NZ_LIUF01000008.1"/>
</dbReference>
<dbReference type="OrthoDB" id="350799at2157"/>
<evidence type="ECO:0000313" key="1">
    <source>
        <dbReference type="EMBL" id="KOX91613.1"/>
    </source>
</evidence>
<sequence length="91" mass="10743">MTRYADFPDELQHLIDELEQEGFGIVYGAIGESDRPAFIAEQGETIVRVEDWTQTWAFTLRDPDRPDYDDTWAYPRRVRGEVLEWLDDFEA</sequence>
<dbReference type="Proteomes" id="UP000037729">
    <property type="component" value="Unassembled WGS sequence"/>
</dbReference>
<gene>
    <name evidence="1" type="ORF">AMS69_17995</name>
</gene>
<organism evidence="1 2">
    <name type="scientific">Haloarcula rubripromontorii</name>
    <dbReference type="NCBI Taxonomy" id="1705562"/>
    <lineage>
        <taxon>Archaea</taxon>
        <taxon>Methanobacteriati</taxon>
        <taxon>Methanobacteriota</taxon>
        <taxon>Stenosarchaea group</taxon>
        <taxon>Halobacteria</taxon>
        <taxon>Halobacteriales</taxon>
        <taxon>Haloarculaceae</taxon>
        <taxon>Haloarcula</taxon>
    </lineage>
</organism>
<name>A0A0N0BMV8_9EURY</name>